<sequence length="97" mass="11302">EKAKKSDCPRQIGQIRQNRIQPPLRSKCGISCRSSDSNHAERLHERELVEEAEYPRQERSVQQVNQPTSLPAPRMSYGWKPEIQPNSRNEGIFRVYV</sequence>
<dbReference type="EnsemblMetazoa" id="PPA28088.1">
    <property type="protein sequence ID" value="PPA28088.1"/>
    <property type="gene ID" value="WBGene00117642"/>
</dbReference>
<feature type="region of interest" description="Disordered" evidence="1">
    <location>
        <begin position="1"/>
        <end position="20"/>
    </location>
</feature>
<gene>
    <name evidence="2" type="primary">WBGene00117642</name>
</gene>
<evidence type="ECO:0000313" key="2">
    <source>
        <dbReference type="EnsemblMetazoa" id="PPA28088.1"/>
    </source>
</evidence>
<feature type="compositionally biased region" description="Basic and acidic residues" evidence="1">
    <location>
        <begin position="36"/>
        <end position="59"/>
    </location>
</feature>
<reference evidence="3" key="1">
    <citation type="journal article" date="2008" name="Nat. Genet.">
        <title>The Pristionchus pacificus genome provides a unique perspective on nematode lifestyle and parasitism.</title>
        <authorList>
            <person name="Dieterich C."/>
            <person name="Clifton S.W."/>
            <person name="Schuster L.N."/>
            <person name="Chinwalla A."/>
            <person name="Delehaunty K."/>
            <person name="Dinkelacker I."/>
            <person name="Fulton L."/>
            <person name="Fulton R."/>
            <person name="Godfrey J."/>
            <person name="Minx P."/>
            <person name="Mitreva M."/>
            <person name="Roeseler W."/>
            <person name="Tian H."/>
            <person name="Witte H."/>
            <person name="Yang S.P."/>
            <person name="Wilson R.K."/>
            <person name="Sommer R.J."/>
        </authorList>
    </citation>
    <scope>NUCLEOTIDE SEQUENCE [LARGE SCALE GENOMIC DNA]</scope>
    <source>
        <strain evidence="3">PS312</strain>
    </source>
</reference>
<accession>A0A8R1UGS9</accession>
<protein>
    <submittedName>
        <fullName evidence="2">Uncharacterized protein</fullName>
    </submittedName>
</protein>
<keyword evidence="3" id="KW-1185">Reference proteome</keyword>
<evidence type="ECO:0000256" key="1">
    <source>
        <dbReference type="SAM" id="MobiDB-lite"/>
    </source>
</evidence>
<feature type="compositionally biased region" description="Low complexity" evidence="1">
    <location>
        <begin position="9"/>
        <end position="20"/>
    </location>
</feature>
<reference evidence="2" key="2">
    <citation type="submission" date="2022-06" db="UniProtKB">
        <authorList>
            <consortium name="EnsemblMetazoa"/>
        </authorList>
    </citation>
    <scope>IDENTIFICATION</scope>
    <source>
        <strain evidence="2">PS312</strain>
    </source>
</reference>
<feature type="region of interest" description="Disordered" evidence="1">
    <location>
        <begin position="25"/>
        <end position="84"/>
    </location>
</feature>
<dbReference type="Proteomes" id="UP000005239">
    <property type="component" value="Unassembled WGS sequence"/>
</dbReference>
<dbReference type="AlphaFoldDB" id="A0A2A6B7T5"/>
<evidence type="ECO:0000313" key="3">
    <source>
        <dbReference type="Proteomes" id="UP000005239"/>
    </source>
</evidence>
<feature type="compositionally biased region" description="Polar residues" evidence="1">
    <location>
        <begin position="60"/>
        <end position="69"/>
    </location>
</feature>
<proteinExistence type="predicted"/>
<accession>A0A2A6B7T5</accession>
<organism evidence="2 3">
    <name type="scientific">Pristionchus pacificus</name>
    <name type="common">Parasitic nematode worm</name>
    <dbReference type="NCBI Taxonomy" id="54126"/>
    <lineage>
        <taxon>Eukaryota</taxon>
        <taxon>Metazoa</taxon>
        <taxon>Ecdysozoa</taxon>
        <taxon>Nematoda</taxon>
        <taxon>Chromadorea</taxon>
        <taxon>Rhabditida</taxon>
        <taxon>Rhabditina</taxon>
        <taxon>Diplogasteromorpha</taxon>
        <taxon>Diplogasteroidea</taxon>
        <taxon>Neodiplogasteridae</taxon>
        <taxon>Pristionchus</taxon>
    </lineage>
</organism>
<name>A0A2A6B7T5_PRIPA</name>